<dbReference type="HAMAP" id="MF_00087">
    <property type="entry name" value="Glu_tRNA_reductase"/>
    <property type="match status" value="1"/>
</dbReference>
<dbReference type="InterPro" id="IPR036291">
    <property type="entry name" value="NAD(P)-bd_dom_sf"/>
</dbReference>
<evidence type="ECO:0000256" key="10">
    <source>
        <dbReference type="PIRSR" id="PIRSR000445-1"/>
    </source>
</evidence>
<dbReference type="EC" id="1.2.1.70" evidence="3 9"/>
<dbReference type="PATRIC" id="fig|745411.4.peg.2718"/>
<dbReference type="InterPro" id="IPR036343">
    <property type="entry name" value="GluRdtase_N_sf"/>
</dbReference>
<dbReference type="FunFam" id="3.40.50.720:FF:000031">
    <property type="entry name" value="Glutamyl-tRNA reductase"/>
    <property type="match status" value="1"/>
</dbReference>
<evidence type="ECO:0000256" key="6">
    <source>
        <dbReference type="ARBA" id="ARBA00023244"/>
    </source>
</evidence>
<dbReference type="CDD" id="cd05213">
    <property type="entry name" value="NAD_bind_Glutamyl_tRNA_reduct"/>
    <property type="match status" value="1"/>
</dbReference>
<feature type="binding site" evidence="9 11">
    <location>
        <begin position="117"/>
        <end position="119"/>
    </location>
    <ligand>
        <name>substrate</name>
    </ligand>
</feature>
<keyword evidence="5 9" id="KW-0560">Oxidoreductase</keyword>
<comment type="catalytic activity">
    <reaction evidence="7 9 14">
        <text>(S)-4-amino-5-oxopentanoate + tRNA(Glu) + NADP(+) = L-glutamyl-tRNA(Glu) + NADPH + H(+)</text>
        <dbReference type="Rhea" id="RHEA:12344"/>
        <dbReference type="Rhea" id="RHEA-COMP:9663"/>
        <dbReference type="Rhea" id="RHEA-COMP:9680"/>
        <dbReference type="ChEBI" id="CHEBI:15378"/>
        <dbReference type="ChEBI" id="CHEBI:57501"/>
        <dbReference type="ChEBI" id="CHEBI:57783"/>
        <dbReference type="ChEBI" id="CHEBI:58349"/>
        <dbReference type="ChEBI" id="CHEBI:78442"/>
        <dbReference type="ChEBI" id="CHEBI:78520"/>
        <dbReference type="EC" id="1.2.1.70"/>
    </reaction>
</comment>
<evidence type="ECO:0000256" key="13">
    <source>
        <dbReference type="PIRSR" id="PIRSR000445-4"/>
    </source>
</evidence>
<dbReference type="PIRSF" id="PIRSF000445">
    <property type="entry name" value="4pyrrol_synth_GluRdtase"/>
    <property type="match status" value="1"/>
</dbReference>
<dbReference type="Pfam" id="PF00745">
    <property type="entry name" value="GlutR_dimer"/>
    <property type="match status" value="1"/>
</dbReference>
<evidence type="ECO:0000256" key="14">
    <source>
        <dbReference type="RuleBase" id="RU000584"/>
    </source>
</evidence>
<feature type="domain" description="Glutamyl-tRNA reductase N-terminal" evidence="17">
    <location>
        <begin position="13"/>
        <end position="159"/>
    </location>
</feature>
<dbReference type="InterPro" id="IPR018214">
    <property type="entry name" value="GluRdtase_CS"/>
</dbReference>
<evidence type="ECO:0000256" key="1">
    <source>
        <dbReference type="ARBA" id="ARBA00005059"/>
    </source>
</evidence>
<dbReference type="EMBL" id="AMRI01000020">
    <property type="protein sequence ID" value="EKE70612.1"/>
    <property type="molecule type" value="Genomic_DNA"/>
</dbReference>
<protein>
    <recommendedName>
        <fullName evidence="8 9">Glutamyl-tRNA reductase</fullName>
        <shortName evidence="9">GluTR</shortName>
        <ecNumber evidence="3 9">1.2.1.70</ecNumber>
    </recommendedName>
</protein>
<evidence type="ECO:0000259" key="17">
    <source>
        <dbReference type="Pfam" id="PF05201"/>
    </source>
</evidence>
<name>K2J6R0_9GAMM</name>
<keyword evidence="19" id="KW-1185">Reference proteome</keyword>
<evidence type="ECO:0000313" key="18">
    <source>
        <dbReference type="EMBL" id="EKE70612.1"/>
    </source>
</evidence>
<dbReference type="SUPFAM" id="SSF69075">
    <property type="entry name" value="Glutamyl tRNA-reductase dimerization domain"/>
    <property type="match status" value="1"/>
</dbReference>
<dbReference type="SUPFAM" id="SSF69742">
    <property type="entry name" value="Glutamyl tRNA-reductase catalytic, N-terminal domain"/>
    <property type="match status" value="1"/>
</dbReference>
<dbReference type="GO" id="GO:0019353">
    <property type="term" value="P:protoporphyrinogen IX biosynthetic process from glutamate"/>
    <property type="evidence" value="ECO:0007669"/>
    <property type="project" value="TreeGrafter"/>
</dbReference>
<dbReference type="GO" id="GO:0008883">
    <property type="term" value="F:glutamyl-tRNA reductase activity"/>
    <property type="evidence" value="ECO:0007669"/>
    <property type="project" value="UniProtKB-UniRule"/>
</dbReference>
<evidence type="ECO:0000256" key="2">
    <source>
        <dbReference type="ARBA" id="ARBA00005916"/>
    </source>
</evidence>
<dbReference type="AlphaFoldDB" id="K2J6R0"/>
<evidence type="ECO:0000256" key="9">
    <source>
        <dbReference type="HAMAP-Rule" id="MF_00087"/>
    </source>
</evidence>
<evidence type="ECO:0000256" key="5">
    <source>
        <dbReference type="ARBA" id="ARBA00023002"/>
    </source>
</evidence>
<dbReference type="InterPro" id="IPR015895">
    <property type="entry name" value="4pyrrol_synth_GluRdtase_N"/>
</dbReference>
<reference evidence="18 19" key="1">
    <citation type="journal article" date="2012" name="J. Bacteriol.">
        <title>Genome Sequence of Gallaecimonas xiamenensis Type Strain 3-C-1.</title>
        <authorList>
            <person name="Lai Q."/>
            <person name="Wang L."/>
            <person name="Wang W."/>
            <person name="Shao Z."/>
        </authorList>
    </citation>
    <scope>NUCLEOTIDE SEQUENCE [LARGE SCALE GENOMIC DNA]</scope>
    <source>
        <strain evidence="18 19">3-C-1</strain>
    </source>
</reference>
<dbReference type="InterPro" id="IPR036453">
    <property type="entry name" value="GluRdtase_dimer_dom_sf"/>
</dbReference>
<evidence type="ECO:0000256" key="11">
    <source>
        <dbReference type="PIRSR" id="PIRSR000445-2"/>
    </source>
</evidence>
<comment type="miscellaneous">
    <text evidence="9">During catalysis, the active site Cys acts as a nucleophile attacking the alpha-carbonyl group of tRNA-bound glutamate with the formation of a thioester intermediate between enzyme and glutamate, and the concomitant release of tRNA(Glu). The thioester intermediate is finally reduced by direct hydride transfer from NADPH, to form the product GSA.</text>
</comment>
<organism evidence="18 19">
    <name type="scientific">Gallaecimonas xiamenensis 3-C-1</name>
    <dbReference type="NCBI Taxonomy" id="745411"/>
    <lineage>
        <taxon>Bacteria</taxon>
        <taxon>Pseudomonadati</taxon>
        <taxon>Pseudomonadota</taxon>
        <taxon>Gammaproteobacteria</taxon>
        <taxon>Enterobacterales</taxon>
        <taxon>Gallaecimonadaceae</taxon>
        <taxon>Gallaecimonas</taxon>
    </lineage>
</organism>
<accession>K2J6R0</accession>
<comment type="function">
    <text evidence="9">Catalyzes the NADPH-dependent reduction of glutamyl-tRNA(Glu) to glutamate 1-semialdehyde (GSA).</text>
</comment>
<dbReference type="InterPro" id="IPR000343">
    <property type="entry name" value="4pyrrol_synth_GluRdtase"/>
</dbReference>
<dbReference type="InterPro" id="IPR006151">
    <property type="entry name" value="Shikm_DH/Glu-tRNA_Rdtase"/>
</dbReference>
<sequence>MFETRRSMTLLAIGLNHKTAPVALREKVAFGPDSLPRALAELPGLPGTSEAVVLSTCNRTEIYCQSDDSEVVRKWLANFHALPDAELSPHLYIHQGDDAISHLLRVACGLDSMVLGEPQILGQLKQAYSQARQAGTVSQLLDKLFQHGFKVAKEVRTKTEIGASAVSVAFAAVSLAKHIFPALDDTQVLLIGAGETIELVATHLKEQGVDKLMVANRTLARAEDLATKVNARAMTLEALPDNLHEADIVIGSTASPLPIIGKGMVERALKKRRHKPMFFVDLAVPRDIESEVGELNDAFLYSVDDLQQIIDENRAKREAAAQDAEVMVLEQVAAFINWIKSLSAVDHIRDYRNQADAIRQDLLQKAQAQLQAGGDPTLIMERLASQLTNRLIHAPTKALSEAGSQGDLQRLDAIAGVLGLSAREKA</sequence>
<evidence type="ECO:0000256" key="12">
    <source>
        <dbReference type="PIRSR" id="PIRSR000445-3"/>
    </source>
</evidence>
<evidence type="ECO:0000259" key="16">
    <source>
        <dbReference type="Pfam" id="PF01488"/>
    </source>
</evidence>
<dbReference type="Pfam" id="PF01488">
    <property type="entry name" value="Shikimate_DH"/>
    <property type="match status" value="1"/>
</dbReference>
<evidence type="ECO:0000256" key="8">
    <source>
        <dbReference type="ARBA" id="ARBA00068659"/>
    </source>
</evidence>
<dbReference type="PANTHER" id="PTHR43013">
    <property type="entry name" value="GLUTAMYL-TRNA REDUCTASE"/>
    <property type="match status" value="1"/>
</dbReference>
<dbReference type="PROSITE" id="PS00747">
    <property type="entry name" value="GLUTR"/>
    <property type="match status" value="1"/>
</dbReference>
<dbReference type="NCBIfam" id="TIGR01035">
    <property type="entry name" value="hemA"/>
    <property type="match status" value="1"/>
</dbReference>
<comment type="subunit">
    <text evidence="9">Homodimer.</text>
</comment>
<dbReference type="Pfam" id="PF05201">
    <property type="entry name" value="GlutR_N"/>
    <property type="match status" value="1"/>
</dbReference>
<keyword evidence="6 9" id="KW-0627">Porphyrin biosynthesis</keyword>
<evidence type="ECO:0000256" key="4">
    <source>
        <dbReference type="ARBA" id="ARBA00022857"/>
    </source>
</evidence>
<feature type="domain" description="Quinate/shikimate 5-dehydrogenase/glutamyl-tRNA reductase" evidence="16">
    <location>
        <begin position="175"/>
        <end position="309"/>
    </location>
</feature>
<comment type="domain">
    <text evidence="9">Possesses an unusual extended V-shaped dimeric structure with each monomer consisting of three distinct domains arranged along a curved 'spinal' alpha-helix. The N-terminal catalytic domain specifically recognizes the glutamate moiety of the substrate. The second domain is the NADPH-binding domain, and the third C-terminal domain is responsible for dimerization.</text>
</comment>
<feature type="active site" description="Nucleophile" evidence="9 10">
    <location>
        <position position="57"/>
    </location>
</feature>
<comment type="similarity">
    <text evidence="2 9 14">Belongs to the glutamyl-tRNA reductase family.</text>
</comment>
<gene>
    <name evidence="9 18" type="primary">hemA</name>
    <name evidence="18" type="ORF">B3C1_13778</name>
</gene>
<dbReference type="Proteomes" id="UP000006755">
    <property type="component" value="Unassembled WGS sequence"/>
</dbReference>
<comment type="caution">
    <text evidence="18">The sequence shown here is derived from an EMBL/GenBank/DDBJ whole genome shotgun (WGS) entry which is preliminary data.</text>
</comment>
<evidence type="ECO:0000256" key="7">
    <source>
        <dbReference type="ARBA" id="ARBA00047464"/>
    </source>
</evidence>
<dbReference type="FunFam" id="3.30.460.30:FF:000001">
    <property type="entry name" value="Glutamyl-tRNA reductase"/>
    <property type="match status" value="1"/>
</dbReference>
<feature type="binding site" evidence="9 11">
    <location>
        <begin position="56"/>
        <end position="59"/>
    </location>
    <ligand>
        <name>substrate</name>
    </ligand>
</feature>
<feature type="domain" description="Tetrapyrrole biosynthesis glutamyl-tRNA reductase dimerisation" evidence="15">
    <location>
        <begin position="324"/>
        <end position="418"/>
    </location>
</feature>
<dbReference type="Gene3D" id="3.40.50.720">
    <property type="entry name" value="NAD(P)-binding Rossmann-like Domain"/>
    <property type="match status" value="1"/>
</dbReference>
<dbReference type="SUPFAM" id="SSF51735">
    <property type="entry name" value="NAD(P)-binding Rossmann-fold domains"/>
    <property type="match status" value="1"/>
</dbReference>
<evidence type="ECO:0000313" key="19">
    <source>
        <dbReference type="Proteomes" id="UP000006755"/>
    </source>
</evidence>
<dbReference type="eggNOG" id="COG0373">
    <property type="taxonomic scope" value="Bacteria"/>
</dbReference>
<dbReference type="InterPro" id="IPR015896">
    <property type="entry name" value="4pyrrol_synth_GluRdtase_dimer"/>
</dbReference>
<dbReference type="STRING" id="745411.B3C1_13778"/>
<keyword evidence="4 9" id="KW-0521">NADP</keyword>
<dbReference type="Gene3D" id="3.30.460.30">
    <property type="entry name" value="Glutamyl-tRNA reductase, N-terminal domain"/>
    <property type="match status" value="1"/>
</dbReference>
<evidence type="ECO:0000256" key="3">
    <source>
        <dbReference type="ARBA" id="ARBA00012970"/>
    </source>
</evidence>
<dbReference type="GO" id="GO:0050661">
    <property type="term" value="F:NADP binding"/>
    <property type="evidence" value="ECO:0007669"/>
    <property type="project" value="InterPro"/>
</dbReference>
<evidence type="ECO:0000259" key="15">
    <source>
        <dbReference type="Pfam" id="PF00745"/>
    </source>
</evidence>
<feature type="binding site" evidence="9 11">
    <location>
        <position position="123"/>
    </location>
    <ligand>
        <name>substrate</name>
    </ligand>
</feature>
<feature type="binding site" evidence="9 11">
    <location>
        <position position="112"/>
    </location>
    <ligand>
        <name>substrate</name>
    </ligand>
</feature>
<feature type="site" description="Important for activity" evidence="9 13">
    <location>
        <position position="102"/>
    </location>
</feature>
<dbReference type="PANTHER" id="PTHR43013:SF1">
    <property type="entry name" value="GLUTAMYL-TRNA REDUCTASE"/>
    <property type="match status" value="1"/>
</dbReference>
<proteinExistence type="inferred from homology"/>
<feature type="binding site" evidence="9 12">
    <location>
        <begin position="192"/>
        <end position="197"/>
    </location>
    <ligand>
        <name>NADP(+)</name>
        <dbReference type="ChEBI" id="CHEBI:58349"/>
    </ligand>
</feature>
<comment type="pathway">
    <text evidence="1 9 14">Porphyrin-containing compound metabolism; protoporphyrin-IX biosynthesis; 5-aminolevulinate from L-glutamyl-tRNA(Glu): step 1/2.</text>
</comment>
<dbReference type="UniPathway" id="UPA00251">
    <property type="reaction ID" value="UER00316"/>
</dbReference>